<dbReference type="SMART" id="SM00666">
    <property type="entry name" value="PB1"/>
    <property type="match status" value="1"/>
</dbReference>
<keyword evidence="4" id="KW-1185">Reference proteome</keyword>
<dbReference type="Proteomes" id="UP001374579">
    <property type="component" value="Unassembled WGS sequence"/>
</dbReference>
<reference evidence="3 4" key="1">
    <citation type="submission" date="2024-02" db="EMBL/GenBank/DDBJ databases">
        <title>Chromosome-scale genome assembly of the rough periwinkle Littorina saxatilis.</title>
        <authorList>
            <person name="De Jode A."/>
            <person name="Faria R."/>
            <person name="Formenti G."/>
            <person name="Sims Y."/>
            <person name="Smith T.P."/>
            <person name="Tracey A."/>
            <person name="Wood J.M.D."/>
            <person name="Zagrodzka Z.B."/>
            <person name="Johannesson K."/>
            <person name="Butlin R.K."/>
            <person name="Leder E.H."/>
        </authorList>
    </citation>
    <scope>NUCLEOTIDE SEQUENCE [LARGE SCALE GENOMIC DNA]</scope>
    <source>
        <strain evidence="3">Snail1</strain>
        <tissue evidence="3">Muscle</tissue>
    </source>
</reference>
<sequence length="592" mass="67252">MQRPQEKTRDIAAIVKATQSNKTTLLHSEEEEDFEILCTQSLEEESAKMTEKNVKLPGAMKVKALLQREGQVEGSSPEIRRFNVTEVTYKALVTRVRSVFNFDQEQHCCLFWKDDDEDLVQFSTSRELRHALDNMPDDTLRVHVTVTPDVTKAASEPEQENEKAGARQDKMAKKGLANKQNNEEFNAVRQQVPETFRGWVRQYVRTWFQQGAETANQIDTLPEGAPPHFRQWLHDFLSHWTQRHAGKASSGETGIEEGDKVEEMLSAPEGLPPLYYRWICLFMPRFYQRYTKRMAAFSGNQDGGQVPQCPKGHGRLHGHGFRHGRVHHGGCQGEKGGKREGQSSSSESEDSDCGEKMWKKVPKELRKYVRVSVKQLHKDKGDNPKAKEKATRDGLSPEVMEFVDQIIPEWHAKLSQKRPRDVALEMMEGEISLPAGLEKDHFLWMCRFMARWHRRHAGKCDVISAWSSGETDDSSSGEERQGVGCSRQRHFHCTVNAMPGHHPFAMHYGMPHGCNPPTPPHMIGCMTPPPPPPFFAPHRMNFTARKMGFGVMPQGQMLGCGARCYRKGHGHGQGQGCRRSMNQDGVPQFRFG</sequence>
<evidence type="ECO:0000313" key="4">
    <source>
        <dbReference type="Proteomes" id="UP001374579"/>
    </source>
</evidence>
<organism evidence="3 4">
    <name type="scientific">Littorina saxatilis</name>
    <dbReference type="NCBI Taxonomy" id="31220"/>
    <lineage>
        <taxon>Eukaryota</taxon>
        <taxon>Metazoa</taxon>
        <taxon>Spiralia</taxon>
        <taxon>Lophotrochozoa</taxon>
        <taxon>Mollusca</taxon>
        <taxon>Gastropoda</taxon>
        <taxon>Caenogastropoda</taxon>
        <taxon>Littorinimorpha</taxon>
        <taxon>Littorinoidea</taxon>
        <taxon>Littorinidae</taxon>
        <taxon>Littorina</taxon>
    </lineage>
</organism>
<proteinExistence type="predicted"/>
<feature type="region of interest" description="Disordered" evidence="1">
    <location>
        <begin position="152"/>
        <end position="172"/>
    </location>
</feature>
<dbReference type="Gene3D" id="3.10.20.90">
    <property type="entry name" value="Phosphatidylinositol 3-kinase Catalytic Subunit, Chain A, domain 1"/>
    <property type="match status" value="1"/>
</dbReference>
<protein>
    <recommendedName>
        <fullName evidence="2">PB1 domain-containing protein</fullName>
    </recommendedName>
</protein>
<dbReference type="InterPro" id="IPR000270">
    <property type="entry name" value="PB1_dom"/>
</dbReference>
<feature type="region of interest" description="Disordered" evidence="1">
    <location>
        <begin position="374"/>
        <end position="394"/>
    </location>
</feature>
<accession>A0AAN9B1S7</accession>
<feature type="region of interest" description="Disordered" evidence="1">
    <location>
        <begin position="315"/>
        <end position="356"/>
    </location>
</feature>
<feature type="compositionally biased region" description="Basic and acidic residues" evidence="1">
    <location>
        <begin position="376"/>
        <end position="392"/>
    </location>
</feature>
<feature type="compositionally biased region" description="Basic residues" evidence="1">
    <location>
        <begin position="315"/>
        <end position="328"/>
    </location>
</feature>
<feature type="domain" description="PB1" evidence="2">
    <location>
        <begin position="59"/>
        <end position="147"/>
    </location>
</feature>
<feature type="compositionally biased region" description="Basic and acidic residues" evidence="1">
    <location>
        <begin position="160"/>
        <end position="172"/>
    </location>
</feature>
<comment type="caution">
    <text evidence="3">The sequence shown here is derived from an EMBL/GenBank/DDBJ whole genome shotgun (WGS) entry which is preliminary data.</text>
</comment>
<evidence type="ECO:0000259" key="2">
    <source>
        <dbReference type="SMART" id="SM00666"/>
    </source>
</evidence>
<evidence type="ECO:0000313" key="3">
    <source>
        <dbReference type="EMBL" id="KAK7097508.1"/>
    </source>
</evidence>
<dbReference type="SUPFAM" id="SSF54277">
    <property type="entry name" value="CAD &amp; PB1 domains"/>
    <property type="match status" value="1"/>
</dbReference>
<dbReference type="AlphaFoldDB" id="A0AAN9B1S7"/>
<name>A0AAN9B1S7_9CAEN</name>
<feature type="region of interest" description="Disordered" evidence="1">
    <location>
        <begin position="571"/>
        <end position="592"/>
    </location>
</feature>
<evidence type="ECO:0000256" key="1">
    <source>
        <dbReference type="SAM" id="MobiDB-lite"/>
    </source>
</evidence>
<dbReference type="EMBL" id="JBAMIC010000013">
    <property type="protein sequence ID" value="KAK7097508.1"/>
    <property type="molecule type" value="Genomic_DNA"/>
</dbReference>
<gene>
    <name evidence="3" type="ORF">V1264_004475</name>
</gene>